<evidence type="ECO:0000313" key="3">
    <source>
        <dbReference type="EMBL" id="TDA39013.1"/>
    </source>
</evidence>
<evidence type="ECO:0000256" key="1">
    <source>
        <dbReference type="SAM" id="Coils"/>
    </source>
</evidence>
<keyword evidence="3" id="KW-0647">Proteasome</keyword>
<name>A0A523BDI6_9CREN</name>
<accession>A0A523BDI6</accession>
<dbReference type="EMBL" id="RXIH01000033">
    <property type="protein sequence ID" value="RZN55913.1"/>
    <property type="molecule type" value="Genomic_DNA"/>
</dbReference>
<dbReference type="EMBL" id="QNVI01000040">
    <property type="protein sequence ID" value="TDA39013.1"/>
    <property type="molecule type" value="Genomic_DNA"/>
</dbReference>
<feature type="coiled-coil region" evidence="1">
    <location>
        <begin position="206"/>
        <end position="233"/>
    </location>
</feature>
<gene>
    <name evidence="3" type="ORF">DSO09_03015</name>
    <name evidence="2" type="ORF">EF809_04280</name>
</gene>
<dbReference type="PANTHER" id="PTHR35610">
    <property type="entry name" value="3-ISOPROPYLMALATE DEHYDRATASE-RELATED"/>
    <property type="match status" value="1"/>
</dbReference>
<dbReference type="InterPro" id="IPR038389">
    <property type="entry name" value="PSMG2_sf"/>
</dbReference>
<evidence type="ECO:0000313" key="5">
    <source>
        <dbReference type="Proteomes" id="UP000317265"/>
    </source>
</evidence>
<dbReference type="AlphaFoldDB" id="A0A523BDI6"/>
<comment type="caution">
    <text evidence="3">The sequence shown here is derived from an EMBL/GenBank/DDBJ whole genome shotgun (WGS) entry which is preliminary data.</text>
</comment>
<protein>
    <submittedName>
        <fullName evidence="3">Proteasome assembly chaperone family protein</fullName>
    </submittedName>
</protein>
<sequence>MFILPIEFHVKKVNLKDSILITGFHGLGAAGYITVKHMITNLNAELIGYIFTDLMPPFVCMDETKISLPFEIYKYDKYVFVLTNVPPHSRERNNFSRAIAEWTIKEKFKASYLIGGLDGRLKSSENDKIRCVITSSFKDLDKIDIPILEKGLFVVGPLAIMLSYFEINNFPSIALLPYANPARPDPMAAAIAIEFLNKLTGLSVDTSQLISDANKIEEEIQELIKQRQERTKTDHKMLYL</sequence>
<reference evidence="3 5" key="1">
    <citation type="journal article" date="2019" name="Nat. Microbiol.">
        <title>Expanding anaerobic alkane metabolism in the domain of Archaea.</title>
        <authorList>
            <person name="Wang Y."/>
            <person name="Wegener G."/>
            <person name="Hou J."/>
            <person name="Wang F."/>
            <person name="Xiao X."/>
        </authorList>
    </citation>
    <scope>NUCLEOTIDE SEQUENCE [LARGE SCALE GENOMIC DNA]</scope>
    <source>
        <strain evidence="3">WYZ-LMO11</strain>
    </source>
</reference>
<dbReference type="InterPro" id="IPR019151">
    <property type="entry name" value="Proteasome_assmbl_chaperone_2"/>
</dbReference>
<dbReference type="GO" id="GO:0000502">
    <property type="term" value="C:proteasome complex"/>
    <property type="evidence" value="ECO:0007669"/>
    <property type="project" value="UniProtKB-KW"/>
</dbReference>
<proteinExistence type="predicted"/>
<dbReference type="Proteomes" id="UP000316080">
    <property type="component" value="Unassembled WGS sequence"/>
</dbReference>
<dbReference type="Gene3D" id="3.40.50.10900">
    <property type="entry name" value="PAC-like subunit"/>
    <property type="match status" value="1"/>
</dbReference>
<dbReference type="Pfam" id="PF09754">
    <property type="entry name" value="PAC2"/>
    <property type="match status" value="1"/>
</dbReference>
<keyword evidence="1" id="KW-0175">Coiled coil</keyword>
<dbReference type="SUPFAM" id="SSF159659">
    <property type="entry name" value="Cgl1923-like"/>
    <property type="match status" value="1"/>
</dbReference>
<reference evidence="2 4" key="2">
    <citation type="journal article" date="2019" name="Nat. Microbiol.">
        <title>Wide diversity of methane and short-chain alkane metabolisms in uncultured archaea.</title>
        <authorList>
            <person name="Borrel G."/>
            <person name="Adam P.S."/>
            <person name="McKay L.J."/>
            <person name="Chen L.X."/>
            <person name="Sierra-Garcia I.N."/>
            <person name="Sieber C.M."/>
            <person name="Letourneur Q."/>
            <person name="Ghozlane A."/>
            <person name="Andersen G.L."/>
            <person name="Li W.J."/>
            <person name="Hallam S.J."/>
            <person name="Muyzer G."/>
            <person name="de Oliveira V.M."/>
            <person name="Inskeep W.P."/>
            <person name="Banfield J.F."/>
            <person name="Gribaldo S."/>
        </authorList>
    </citation>
    <scope>NUCLEOTIDE SEQUENCE [LARGE SCALE GENOMIC DNA]</scope>
    <source>
        <strain evidence="2">Verst-YHS</strain>
    </source>
</reference>
<evidence type="ECO:0000313" key="2">
    <source>
        <dbReference type="EMBL" id="RZN55913.1"/>
    </source>
</evidence>
<dbReference type="PANTHER" id="PTHR35610:SF3">
    <property type="entry name" value="PROTEASOME ASSEMBLY CHAPERONE FAMILY PROTEIN"/>
    <property type="match status" value="1"/>
</dbReference>
<dbReference type="Proteomes" id="UP000317265">
    <property type="component" value="Unassembled WGS sequence"/>
</dbReference>
<organism evidence="3 5">
    <name type="scientific">Thermoproteota archaeon</name>
    <dbReference type="NCBI Taxonomy" id="2056631"/>
    <lineage>
        <taxon>Archaea</taxon>
        <taxon>Thermoproteota</taxon>
    </lineage>
</organism>
<evidence type="ECO:0000313" key="4">
    <source>
        <dbReference type="Proteomes" id="UP000316080"/>
    </source>
</evidence>